<organism evidence="4 5">
    <name type="scientific">Microlunatus elymi</name>
    <dbReference type="NCBI Taxonomy" id="2596828"/>
    <lineage>
        <taxon>Bacteria</taxon>
        <taxon>Bacillati</taxon>
        <taxon>Actinomycetota</taxon>
        <taxon>Actinomycetes</taxon>
        <taxon>Propionibacteriales</taxon>
        <taxon>Propionibacteriaceae</taxon>
        <taxon>Microlunatus</taxon>
    </lineage>
</organism>
<dbReference type="GO" id="GO:0016747">
    <property type="term" value="F:acyltransferase activity, transferring groups other than amino-acyl groups"/>
    <property type="evidence" value="ECO:0007669"/>
    <property type="project" value="InterPro"/>
</dbReference>
<dbReference type="EMBL" id="CP041692">
    <property type="protein sequence ID" value="QDP94695.1"/>
    <property type="molecule type" value="Genomic_DNA"/>
</dbReference>
<evidence type="ECO:0000313" key="5">
    <source>
        <dbReference type="Proteomes" id="UP000319263"/>
    </source>
</evidence>
<reference evidence="4 5" key="1">
    <citation type="submission" date="2019-07" db="EMBL/GenBank/DDBJ databases">
        <title>Microlunatus dokdonensis sp. nov. isolated from the rhizospheric soil of the wild plant Elymus tsukushiensis.</title>
        <authorList>
            <person name="Ghim S.-Y."/>
            <person name="Hwang Y.-J."/>
            <person name="Son J.-S."/>
            <person name="Shin J.-H."/>
        </authorList>
    </citation>
    <scope>NUCLEOTIDE SEQUENCE [LARGE SCALE GENOMIC DNA]</scope>
    <source>
        <strain evidence="4 5">KUDC0627</strain>
    </source>
</reference>
<proteinExistence type="predicted"/>
<dbReference type="KEGG" id="mik:FOE78_01090"/>
<dbReference type="PROSITE" id="PS51186">
    <property type="entry name" value="GNAT"/>
    <property type="match status" value="1"/>
</dbReference>
<keyword evidence="1 4" id="KW-0808">Transferase</keyword>
<dbReference type="OrthoDB" id="70840at2"/>
<gene>
    <name evidence="4" type="ORF">FOE78_01090</name>
</gene>
<keyword evidence="5" id="KW-1185">Reference proteome</keyword>
<evidence type="ECO:0000256" key="1">
    <source>
        <dbReference type="ARBA" id="ARBA00022679"/>
    </source>
</evidence>
<name>A0A516PU17_9ACTN</name>
<dbReference type="SUPFAM" id="SSF55729">
    <property type="entry name" value="Acyl-CoA N-acyltransferases (Nat)"/>
    <property type="match status" value="1"/>
</dbReference>
<dbReference type="RefSeq" id="WP_143984684.1">
    <property type="nucleotide sequence ID" value="NZ_CP041692.1"/>
</dbReference>
<dbReference type="InterPro" id="IPR000182">
    <property type="entry name" value="GNAT_dom"/>
</dbReference>
<evidence type="ECO:0000313" key="4">
    <source>
        <dbReference type="EMBL" id="QDP94695.1"/>
    </source>
</evidence>
<keyword evidence="2" id="KW-0012">Acyltransferase</keyword>
<evidence type="ECO:0000259" key="3">
    <source>
        <dbReference type="PROSITE" id="PS51186"/>
    </source>
</evidence>
<dbReference type="InterPro" id="IPR050832">
    <property type="entry name" value="Bact_Acetyltransf"/>
</dbReference>
<dbReference type="PANTHER" id="PTHR43877">
    <property type="entry name" value="AMINOALKYLPHOSPHONATE N-ACETYLTRANSFERASE-RELATED-RELATED"/>
    <property type="match status" value="1"/>
</dbReference>
<dbReference type="PANTHER" id="PTHR43877:SF2">
    <property type="entry name" value="AMINOALKYLPHOSPHONATE N-ACETYLTRANSFERASE-RELATED"/>
    <property type="match status" value="1"/>
</dbReference>
<evidence type="ECO:0000256" key="2">
    <source>
        <dbReference type="ARBA" id="ARBA00023315"/>
    </source>
</evidence>
<accession>A0A516PU17</accession>
<dbReference type="InterPro" id="IPR016181">
    <property type="entry name" value="Acyl_CoA_acyltransferase"/>
</dbReference>
<dbReference type="CDD" id="cd04301">
    <property type="entry name" value="NAT_SF"/>
    <property type="match status" value="1"/>
</dbReference>
<dbReference type="Gene3D" id="3.40.630.30">
    <property type="match status" value="1"/>
</dbReference>
<dbReference type="Pfam" id="PF00583">
    <property type="entry name" value="Acetyltransf_1"/>
    <property type="match status" value="1"/>
</dbReference>
<protein>
    <submittedName>
        <fullName evidence="4">GNAT family N-acetyltransferase</fullName>
    </submittedName>
</protein>
<dbReference type="AlphaFoldDB" id="A0A516PU17"/>
<dbReference type="Proteomes" id="UP000319263">
    <property type="component" value="Chromosome"/>
</dbReference>
<feature type="domain" description="N-acetyltransferase" evidence="3">
    <location>
        <begin position="25"/>
        <end position="176"/>
    </location>
</feature>
<sequence length="186" mass="20571">MGQDLDGTAARQPTTADLRDLAAGLPVEPVPADCELARRAVGHYFAELDRRFEAGFAAAEQSAHDAEAMSPPDGIFLVVVDDVEPVACGGLQTIGPGIAEIKRMWVHPEWRGAGLGRRLLAALELRAVELGRDRIRLDTNDTLTEAIAMYQRAGYRKVDRYNDNPYARLWFEKELRQESISDPVDP</sequence>